<protein>
    <submittedName>
        <fullName evidence="2">Uncharacterized protein</fullName>
    </submittedName>
</protein>
<organism evidence="2 3">
    <name type="scientific">Solidesulfovibrio magneticus (strain ATCC 700980 / DSM 13731 / RS-1)</name>
    <name type="common">Desulfovibrio magneticus</name>
    <dbReference type="NCBI Taxonomy" id="573370"/>
    <lineage>
        <taxon>Bacteria</taxon>
        <taxon>Pseudomonadati</taxon>
        <taxon>Thermodesulfobacteriota</taxon>
        <taxon>Desulfovibrionia</taxon>
        <taxon>Desulfovibrionales</taxon>
        <taxon>Desulfovibrionaceae</taxon>
        <taxon>Solidesulfovibrio</taxon>
    </lineage>
</organism>
<sequence length="64" mass="7141">MQYDLSPIRTTLPVHPPLLTEVDHLRLDRALWKKDVGCRARFPGIWPGGNPKAPATGKIPGQAW</sequence>
<keyword evidence="3" id="KW-1185">Reference proteome</keyword>
<dbReference type="Proteomes" id="UP000009071">
    <property type="component" value="Chromosome"/>
</dbReference>
<dbReference type="EMBL" id="AP010904">
    <property type="protein sequence ID" value="BAH74448.1"/>
    <property type="molecule type" value="Genomic_DNA"/>
</dbReference>
<evidence type="ECO:0000256" key="1">
    <source>
        <dbReference type="SAM" id="MobiDB-lite"/>
    </source>
</evidence>
<dbReference type="KEGG" id="dma:DMR_09570"/>
<dbReference type="STRING" id="573370.DMR_09570"/>
<name>C4XKQ7_SOLM1</name>
<evidence type="ECO:0000313" key="2">
    <source>
        <dbReference type="EMBL" id="BAH74448.1"/>
    </source>
</evidence>
<reference evidence="2 3" key="1">
    <citation type="journal article" date="2009" name="Genome Res.">
        <title>Whole genome sequence of Desulfovibrio magneticus strain RS-1 revealed common gene clusters in magnetotactic bacteria.</title>
        <authorList>
            <person name="Nakazawa H."/>
            <person name="Arakaki A."/>
            <person name="Narita-Yamada S."/>
            <person name="Yashiro I."/>
            <person name="Jinno K."/>
            <person name="Aoki N."/>
            <person name="Tsuruyama A."/>
            <person name="Okamura Y."/>
            <person name="Tanikawa S."/>
            <person name="Fujita N."/>
            <person name="Takeyama H."/>
            <person name="Matsunaga T."/>
        </authorList>
    </citation>
    <scope>NUCLEOTIDE SEQUENCE [LARGE SCALE GENOMIC DNA]</scope>
    <source>
        <strain evidence="3">ATCC 700980 / DSM 13731 / RS-1</strain>
    </source>
</reference>
<accession>C4XKQ7</accession>
<proteinExistence type="predicted"/>
<dbReference type="HOGENOM" id="CLU_2860416_0_0_7"/>
<evidence type="ECO:0000313" key="3">
    <source>
        <dbReference type="Proteomes" id="UP000009071"/>
    </source>
</evidence>
<gene>
    <name evidence="2" type="ordered locus">DMR_09570</name>
</gene>
<feature type="region of interest" description="Disordered" evidence="1">
    <location>
        <begin position="43"/>
        <end position="64"/>
    </location>
</feature>
<dbReference type="AlphaFoldDB" id="C4XKQ7"/>